<keyword evidence="1" id="KW-0472">Membrane</keyword>
<keyword evidence="2" id="KW-1185">Reference proteome</keyword>
<proteinExistence type="predicted"/>
<keyword evidence="1" id="KW-0812">Transmembrane</keyword>
<reference evidence="3" key="1">
    <citation type="submission" date="2022-11" db="UniProtKB">
        <authorList>
            <consortium name="WormBaseParasite"/>
        </authorList>
    </citation>
    <scope>IDENTIFICATION</scope>
</reference>
<protein>
    <submittedName>
        <fullName evidence="3">Uncharacterized protein</fullName>
    </submittedName>
</protein>
<keyword evidence="1" id="KW-1133">Transmembrane helix</keyword>
<organism evidence="2 3">
    <name type="scientific">Acrobeloides nanus</name>
    <dbReference type="NCBI Taxonomy" id="290746"/>
    <lineage>
        <taxon>Eukaryota</taxon>
        <taxon>Metazoa</taxon>
        <taxon>Ecdysozoa</taxon>
        <taxon>Nematoda</taxon>
        <taxon>Chromadorea</taxon>
        <taxon>Rhabditida</taxon>
        <taxon>Tylenchina</taxon>
        <taxon>Cephalobomorpha</taxon>
        <taxon>Cephaloboidea</taxon>
        <taxon>Cephalobidae</taxon>
        <taxon>Acrobeloides</taxon>
    </lineage>
</organism>
<dbReference type="Proteomes" id="UP000887540">
    <property type="component" value="Unplaced"/>
</dbReference>
<evidence type="ECO:0000313" key="3">
    <source>
        <dbReference type="WBParaSite" id="ACRNAN_scaffold20811.g12516.t1"/>
    </source>
</evidence>
<evidence type="ECO:0000256" key="1">
    <source>
        <dbReference type="SAM" id="Phobius"/>
    </source>
</evidence>
<sequence length="75" mass="8465">MEFLNIESINWTTVFAGITTLATVASCALDYWKYFFPSRTHVVVHRPLNEVVVKNNGIAEPKVPNETEETTDHNG</sequence>
<evidence type="ECO:0000313" key="2">
    <source>
        <dbReference type="Proteomes" id="UP000887540"/>
    </source>
</evidence>
<dbReference type="WBParaSite" id="ACRNAN_scaffold20811.g12516.t1">
    <property type="protein sequence ID" value="ACRNAN_scaffold20811.g12516.t1"/>
    <property type="gene ID" value="ACRNAN_scaffold20811.g12516"/>
</dbReference>
<feature type="transmembrane region" description="Helical" evidence="1">
    <location>
        <begin position="12"/>
        <end position="32"/>
    </location>
</feature>
<accession>A0A914D8H3</accession>
<name>A0A914D8H3_9BILA</name>
<dbReference type="AlphaFoldDB" id="A0A914D8H3"/>